<name>V5SD02_9HYPH</name>
<keyword evidence="2" id="KW-1185">Reference proteome</keyword>
<dbReference type="PATRIC" id="fig|1029756.8.peg.913"/>
<dbReference type="HOGENOM" id="CLU_137928_0_0_5"/>
<organism evidence="1 2">
    <name type="scientific">Hyphomicrobium nitrativorans NL23</name>
    <dbReference type="NCBI Taxonomy" id="1029756"/>
    <lineage>
        <taxon>Bacteria</taxon>
        <taxon>Pseudomonadati</taxon>
        <taxon>Pseudomonadota</taxon>
        <taxon>Alphaproteobacteria</taxon>
        <taxon>Hyphomicrobiales</taxon>
        <taxon>Hyphomicrobiaceae</taxon>
        <taxon>Hyphomicrobium</taxon>
    </lineage>
</organism>
<dbReference type="InterPro" id="IPR052552">
    <property type="entry name" value="YeaO-like"/>
</dbReference>
<dbReference type="GO" id="GO:0008168">
    <property type="term" value="F:methyltransferase activity"/>
    <property type="evidence" value="ECO:0007669"/>
    <property type="project" value="UniProtKB-KW"/>
</dbReference>
<dbReference type="PANTHER" id="PTHR36849">
    <property type="entry name" value="CYTOPLASMIC PROTEIN-RELATED"/>
    <property type="match status" value="1"/>
</dbReference>
<sequence length="133" mass="15612">MTPRKRTSSPGSEISLKHVYAEPSRGDGTRVLVDRIWPRGMRKEAAQIDTWLKDIAPTTELRRWFHHDIARWPEFERRYRRELTANERSLAVLEDLARHGRITLLFAAADIEHNNATVLLDFLRRRLAEPTRS</sequence>
<evidence type="ECO:0000313" key="1">
    <source>
        <dbReference type="EMBL" id="AHB47819.1"/>
    </source>
</evidence>
<dbReference type="OrthoDB" id="9790745at2"/>
<proteinExistence type="predicted"/>
<dbReference type="Pfam" id="PF22752">
    <property type="entry name" value="DUF488-N3i"/>
    <property type="match status" value="1"/>
</dbReference>
<accession>V5SD02</accession>
<evidence type="ECO:0000313" key="2">
    <source>
        <dbReference type="Proteomes" id="UP000018542"/>
    </source>
</evidence>
<reference evidence="1 2" key="1">
    <citation type="journal article" date="2014" name="Genome Announc.">
        <title>Complete Genome Sequence of Hyphomicrobium nitrativorans Strain NL23, a Denitrifying Bacterium Isolated from Biofilm of a Methanol-Fed Denitrification System Treating Seawater at the Montreal Biodome.</title>
        <authorList>
            <person name="Martineau C."/>
            <person name="Villeneuve C."/>
            <person name="Mauffrey F."/>
            <person name="Villemur R."/>
        </authorList>
    </citation>
    <scope>NUCLEOTIDE SEQUENCE [LARGE SCALE GENOMIC DNA]</scope>
    <source>
        <strain evidence="1">NL23</strain>
    </source>
</reference>
<protein>
    <submittedName>
        <fullName evidence="1">Uroporphyrin-III C-methyltransferase</fullName>
    </submittedName>
</protein>
<dbReference type="PANTHER" id="PTHR36849:SF1">
    <property type="entry name" value="CYTOPLASMIC PROTEIN"/>
    <property type="match status" value="1"/>
</dbReference>
<dbReference type="AlphaFoldDB" id="V5SD02"/>
<dbReference type="RefSeq" id="WP_023786281.1">
    <property type="nucleotide sequence ID" value="NC_022997.1"/>
</dbReference>
<keyword evidence="1" id="KW-0489">Methyltransferase</keyword>
<dbReference type="Proteomes" id="UP000018542">
    <property type="component" value="Chromosome"/>
</dbReference>
<dbReference type="KEGG" id="hni:W911_04365"/>
<keyword evidence="1" id="KW-0808">Transferase</keyword>
<dbReference type="EMBL" id="CP006912">
    <property type="protein sequence ID" value="AHB47819.1"/>
    <property type="molecule type" value="Genomic_DNA"/>
</dbReference>
<gene>
    <name evidence="1" type="ORF">W911_04365</name>
</gene>
<dbReference type="GO" id="GO:0032259">
    <property type="term" value="P:methylation"/>
    <property type="evidence" value="ECO:0007669"/>
    <property type="project" value="UniProtKB-KW"/>
</dbReference>